<dbReference type="AlphaFoldDB" id="Q0K3U9"/>
<comment type="similarity">
    <text evidence="1">Belongs to the LysR transcriptional regulatory family.</text>
</comment>
<dbReference type="PROSITE" id="PS50931">
    <property type="entry name" value="HTH_LYSR"/>
    <property type="match status" value="1"/>
</dbReference>
<dbReference type="KEGG" id="reh:H16_B0528"/>
<dbReference type="EMBL" id="CP039288">
    <property type="protein sequence ID" value="QCC03237.1"/>
    <property type="molecule type" value="Genomic_DNA"/>
</dbReference>
<organism evidence="6 8">
    <name type="scientific">Cupriavidus necator (strain ATCC 17699 / DSM 428 / KCTC 22496 / NCIMB 10442 / H16 / Stanier 337)</name>
    <name type="common">Ralstonia eutropha</name>
    <dbReference type="NCBI Taxonomy" id="381666"/>
    <lineage>
        <taxon>Bacteria</taxon>
        <taxon>Pseudomonadati</taxon>
        <taxon>Pseudomonadota</taxon>
        <taxon>Betaproteobacteria</taxon>
        <taxon>Burkholderiales</taxon>
        <taxon>Burkholderiaceae</taxon>
        <taxon>Cupriavidus</taxon>
    </lineage>
</organism>
<name>Q0K3U9_CUPNH</name>
<feature type="domain" description="HTH lysR-type" evidence="5">
    <location>
        <begin position="11"/>
        <end position="68"/>
    </location>
</feature>
<dbReference type="STRING" id="381666.H16_B0528"/>
<keyword evidence="4" id="KW-0804">Transcription</keyword>
<gene>
    <name evidence="6" type="ordered locus">H16_B0528</name>
    <name evidence="7" type="ORF">E6A55_21805</name>
</gene>
<keyword evidence="8" id="KW-1185">Reference proteome</keyword>
<accession>Q0K3U9</accession>
<evidence type="ECO:0000259" key="5">
    <source>
        <dbReference type="PROSITE" id="PS50931"/>
    </source>
</evidence>
<evidence type="ECO:0000313" key="8">
    <source>
        <dbReference type="Proteomes" id="UP000008210"/>
    </source>
</evidence>
<dbReference type="CDD" id="cd08464">
    <property type="entry name" value="PBP2_DntR_like_2"/>
    <property type="match status" value="1"/>
</dbReference>
<dbReference type="Proteomes" id="UP000008210">
    <property type="component" value="Chromosome 2"/>
</dbReference>
<dbReference type="HOGENOM" id="CLU_039613_39_0_4"/>
<dbReference type="PRINTS" id="PR00039">
    <property type="entry name" value="HTHLYSR"/>
</dbReference>
<proteinExistence type="inferred from homology"/>
<protein>
    <submittedName>
        <fullName evidence="7">LysR family transcriptional regulator</fullName>
    </submittedName>
    <submittedName>
        <fullName evidence="6">Transcriptional regulator, LysR-family</fullName>
    </submittedName>
</protein>
<dbReference type="OrthoDB" id="8523210at2"/>
<dbReference type="InterPro" id="IPR005119">
    <property type="entry name" value="LysR_subst-bd"/>
</dbReference>
<dbReference type="GO" id="GO:0003700">
    <property type="term" value="F:DNA-binding transcription factor activity"/>
    <property type="evidence" value="ECO:0007669"/>
    <property type="project" value="InterPro"/>
</dbReference>
<keyword evidence="3" id="KW-0238">DNA-binding</keyword>
<dbReference type="RefSeq" id="WP_011616661.1">
    <property type="nucleotide sequence ID" value="NC_008314.1"/>
</dbReference>
<evidence type="ECO:0000256" key="2">
    <source>
        <dbReference type="ARBA" id="ARBA00023015"/>
    </source>
</evidence>
<evidence type="ECO:0000256" key="4">
    <source>
        <dbReference type="ARBA" id="ARBA00023163"/>
    </source>
</evidence>
<dbReference type="EMBL" id="AM260480">
    <property type="protein sequence ID" value="CAJ95325.1"/>
    <property type="molecule type" value="Genomic_DNA"/>
</dbReference>
<evidence type="ECO:0000256" key="3">
    <source>
        <dbReference type="ARBA" id="ARBA00023125"/>
    </source>
</evidence>
<dbReference type="InterPro" id="IPR036388">
    <property type="entry name" value="WH-like_DNA-bd_sf"/>
</dbReference>
<dbReference type="SUPFAM" id="SSF46785">
    <property type="entry name" value="Winged helix' DNA-binding domain"/>
    <property type="match status" value="1"/>
</dbReference>
<evidence type="ECO:0000313" key="9">
    <source>
        <dbReference type="Proteomes" id="UP000296079"/>
    </source>
</evidence>
<dbReference type="InterPro" id="IPR036390">
    <property type="entry name" value="WH_DNA-bd_sf"/>
</dbReference>
<dbReference type="SUPFAM" id="SSF53850">
    <property type="entry name" value="Periplasmic binding protein-like II"/>
    <property type="match status" value="1"/>
</dbReference>
<dbReference type="eggNOG" id="COG0583">
    <property type="taxonomic scope" value="Bacteria"/>
</dbReference>
<keyword evidence="2" id="KW-0805">Transcription regulation</keyword>
<evidence type="ECO:0000256" key="1">
    <source>
        <dbReference type="ARBA" id="ARBA00009437"/>
    </source>
</evidence>
<dbReference type="PANTHER" id="PTHR30118">
    <property type="entry name" value="HTH-TYPE TRANSCRIPTIONAL REGULATOR LEUO-RELATED"/>
    <property type="match status" value="1"/>
</dbReference>
<dbReference type="InterPro" id="IPR000847">
    <property type="entry name" value="LysR_HTH_N"/>
</dbReference>
<dbReference type="InterPro" id="IPR050389">
    <property type="entry name" value="LysR-type_TF"/>
</dbReference>
<reference evidence="7 9" key="2">
    <citation type="submission" date="2019-04" db="EMBL/GenBank/DDBJ databases">
        <title>Long-read de novo sequencing of Cupriavidus necator H16.</title>
        <authorList>
            <person name="Little G.T."/>
            <person name="Ehsaan M."/>
            <person name="Arenas-Lopez C."/>
            <person name="Jawed K."/>
            <person name="Winzer K."/>
            <person name="Kovacs K."/>
            <person name="Malys N."/>
            <person name="Minton N.P."/>
        </authorList>
    </citation>
    <scope>NUCLEOTIDE SEQUENCE [LARGE SCALE GENOMIC DNA]</scope>
    <source>
        <strain evidence="7 9">H16</strain>
    </source>
</reference>
<dbReference type="Gene3D" id="1.10.10.10">
    <property type="entry name" value="Winged helix-like DNA-binding domain superfamily/Winged helix DNA-binding domain"/>
    <property type="match status" value="1"/>
</dbReference>
<evidence type="ECO:0000313" key="7">
    <source>
        <dbReference type="EMBL" id="QCC03237.1"/>
    </source>
</evidence>
<reference evidence="6 8" key="1">
    <citation type="journal article" date="2006" name="Nat. Biotechnol.">
        <title>Genome sequence of the bioplastic-producing 'Knallgas' bacterium Ralstonia eutropha H16.</title>
        <authorList>
            <person name="Pohlmann A."/>
            <person name="Fricke W.F."/>
            <person name="Reinecke F."/>
            <person name="Kusian B."/>
            <person name="Liesegang H."/>
            <person name="Cramm R."/>
            <person name="Eitinger T."/>
            <person name="Ewering C."/>
            <person name="Potter M."/>
            <person name="Schwartz E."/>
            <person name="Strittmatter A."/>
            <person name="Voss I."/>
            <person name="Gottschalk G."/>
            <person name="Steinbuechel A."/>
            <person name="Friedrich B."/>
            <person name="Bowien B."/>
        </authorList>
    </citation>
    <scope>NUCLEOTIDE SEQUENCE [LARGE SCALE GENOMIC DNA]</scope>
    <source>
        <strain evidence="8">ATCC 17699 / DSM 428 / KCTC 22496 / NCIMB 10442 / H16 / Stanier 337</strain>
        <strain evidence="6">H16</strain>
    </source>
</reference>
<dbReference type="PANTHER" id="PTHR30118:SF15">
    <property type="entry name" value="TRANSCRIPTIONAL REGULATORY PROTEIN"/>
    <property type="match status" value="1"/>
</dbReference>
<evidence type="ECO:0000313" key="6">
    <source>
        <dbReference type="EMBL" id="CAJ95325.1"/>
    </source>
</evidence>
<dbReference type="Proteomes" id="UP000296079">
    <property type="component" value="Chromosome 2"/>
</dbReference>
<dbReference type="Pfam" id="PF00126">
    <property type="entry name" value="HTH_1"/>
    <property type="match status" value="1"/>
</dbReference>
<dbReference type="Pfam" id="PF03466">
    <property type="entry name" value="LysR_substrate"/>
    <property type="match status" value="1"/>
</dbReference>
<sequence>MSIKEGHFRGVDLNLMVTLTVLLRERSVSRAAARLHLGQPAVSGALARLREMFDDPLLVRTAHGMEPTERALELERRLLPALGEIEAALLQRRDFDPLTSDRTFVVGMPDWVELWLAPRILPSLSTCAPGVRLAIVPTDPFRGTEMLERNEMDLGIGPFAKGAAWRRERAWQTMGFRCVYGAAPLDACQILSLQDYLRFPHVLVSYRGAFDSTADTWLATQGQARDVRYSSARFASVPAILKGTAALATVPAVLADQWCATEGLRQLPCPVPMPDFTVTAVWSAARDNDAGLMWLANTFAGLAQDGVPAGI</sequence>
<dbReference type="GO" id="GO:0003677">
    <property type="term" value="F:DNA binding"/>
    <property type="evidence" value="ECO:0007669"/>
    <property type="project" value="UniProtKB-KW"/>
</dbReference>
<dbReference type="Gene3D" id="3.40.190.10">
    <property type="entry name" value="Periplasmic binding protein-like II"/>
    <property type="match status" value="2"/>
</dbReference>